<feature type="compositionally biased region" description="Polar residues" evidence="5">
    <location>
        <begin position="432"/>
        <end position="441"/>
    </location>
</feature>
<dbReference type="OrthoDB" id="20839at2759"/>
<dbReference type="PANTHER" id="PTHR13793:SF107">
    <property type="entry name" value="BROMODOMAIN-CONTAINING PROTEIN HOMOLOG"/>
    <property type="match status" value="1"/>
</dbReference>
<feature type="compositionally biased region" description="Basic and acidic residues" evidence="5">
    <location>
        <begin position="60"/>
        <end position="70"/>
    </location>
</feature>
<dbReference type="PANTHER" id="PTHR13793">
    <property type="entry name" value="PHD FINGER PROTEINS"/>
    <property type="match status" value="1"/>
</dbReference>
<evidence type="ECO:0000256" key="3">
    <source>
        <dbReference type="ARBA" id="ARBA00022833"/>
    </source>
</evidence>
<evidence type="ECO:0000256" key="2">
    <source>
        <dbReference type="ARBA" id="ARBA00022771"/>
    </source>
</evidence>
<dbReference type="InterPro" id="IPR013083">
    <property type="entry name" value="Znf_RING/FYVE/PHD"/>
</dbReference>
<dbReference type="Pfam" id="PF13832">
    <property type="entry name" value="zf-HC5HC2H_2"/>
    <property type="match status" value="1"/>
</dbReference>
<evidence type="ECO:0000259" key="6">
    <source>
        <dbReference type="PROSITE" id="PS50016"/>
    </source>
</evidence>
<feature type="domain" description="PHD-type" evidence="6">
    <location>
        <begin position="763"/>
        <end position="813"/>
    </location>
</feature>
<keyword evidence="1" id="KW-0479">Metal-binding</keyword>
<keyword evidence="3" id="KW-0862">Zinc</keyword>
<dbReference type="Pfam" id="PF13831">
    <property type="entry name" value="PHD_2"/>
    <property type="match status" value="1"/>
</dbReference>
<feature type="compositionally biased region" description="Polar residues" evidence="5">
    <location>
        <begin position="1239"/>
        <end position="1255"/>
    </location>
</feature>
<proteinExistence type="predicted"/>
<evidence type="ECO:0000313" key="9">
    <source>
        <dbReference type="Proteomes" id="UP000232323"/>
    </source>
</evidence>
<feature type="region of interest" description="Disordered" evidence="5">
    <location>
        <begin position="516"/>
        <end position="570"/>
    </location>
</feature>
<keyword evidence="2 4" id="KW-0863">Zinc-finger</keyword>
<dbReference type="GO" id="GO:0008270">
    <property type="term" value="F:zinc ion binding"/>
    <property type="evidence" value="ECO:0007669"/>
    <property type="project" value="UniProtKB-KW"/>
</dbReference>
<dbReference type="PROSITE" id="PS51805">
    <property type="entry name" value="EPHD"/>
    <property type="match status" value="1"/>
</dbReference>
<accession>A0A250WPP8</accession>
<protein>
    <recommendedName>
        <fullName evidence="10">PHD-type domain-containing protein</fullName>
    </recommendedName>
</protein>
<feature type="compositionally biased region" description="Low complexity" evidence="5">
    <location>
        <begin position="1363"/>
        <end position="1395"/>
    </location>
</feature>
<dbReference type="Proteomes" id="UP000232323">
    <property type="component" value="Unassembled WGS sequence"/>
</dbReference>
<feature type="region of interest" description="Disordered" evidence="5">
    <location>
        <begin position="1226"/>
        <end position="1325"/>
    </location>
</feature>
<dbReference type="PROSITE" id="PS01359">
    <property type="entry name" value="ZF_PHD_1"/>
    <property type="match status" value="1"/>
</dbReference>
<dbReference type="InterPro" id="IPR011011">
    <property type="entry name" value="Znf_FYVE_PHD"/>
</dbReference>
<feature type="region of interest" description="Disordered" evidence="5">
    <location>
        <begin position="60"/>
        <end position="81"/>
    </location>
</feature>
<dbReference type="InterPro" id="IPR019786">
    <property type="entry name" value="Zinc_finger_PHD-type_CS"/>
</dbReference>
<evidence type="ECO:0000256" key="5">
    <source>
        <dbReference type="SAM" id="MobiDB-lite"/>
    </source>
</evidence>
<evidence type="ECO:0000256" key="1">
    <source>
        <dbReference type="ARBA" id="ARBA00022723"/>
    </source>
</evidence>
<dbReference type="SMART" id="SM00249">
    <property type="entry name" value="PHD"/>
    <property type="match status" value="2"/>
</dbReference>
<feature type="region of interest" description="Disordered" evidence="5">
    <location>
        <begin position="301"/>
        <end position="320"/>
    </location>
</feature>
<evidence type="ECO:0000256" key="4">
    <source>
        <dbReference type="PROSITE-ProRule" id="PRU00146"/>
    </source>
</evidence>
<reference evidence="8 9" key="1">
    <citation type="submission" date="2017-08" db="EMBL/GenBank/DDBJ databases">
        <title>Acidophilic green algal genome provides insights into adaptation to an acidic environment.</title>
        <authorList>
            <person name="Hirooka S."/>
            <person name="Hirose Y."/>
            <person name="Kanesaki Y."/>
            <person name="Higuchi S."/>
            <person name="Fujiwara T."/>
            <person name="Onuma R."/>
            <person name="Era A."/>
            <person name="Ohbayashi R."/>
            <person name="Uzuka A."/>
            <person name="Nozaki H."/>
            <person name="Yoshikawa H."/>
            <person name="Miyagishima S.Y."/>
        </authorList>
    </citation>
    <scope>NUCLEOTIDE SEQUENCE [LARGE SCALE GENOMIC DNA]</scope>
    <source>
        <strain evidence="8 9">NIES-2499</strain>
    </source>
</reference>
<dbReference type="GO" id="GO:0006357">
    <property type="term" value="P:regulation of transcription by RNA polymerase II"/>
    <property type="evidence" value="ECO:0007669"/>
    <property type="project" value="TreeGrafter"/>
</dbReference>
<feature type="region of interest" description="Disordered" evidence="5">
    <location>
        <begin position="417"/>
        <end position="460"/>
    </location>
</feature>
<organism evidence="8 9">
    <name type="scientific">Chlamydomonas eustigma</name>
    <dbReference type="NCBI Taxonomy" id="1157962"/>
    <lineage>
        <taxon>Eukaryota</taxon>
        <taxon>Viridiplantae</taxon>
        <taxon>Chlorophyta</taxon>
        <taxon>core chlorophytes</taxon>
        <taxon>Chlorophyceae</taxon>
        <taxon>CS clade</taxon>
        <taxon>Chlamydomonadales</taxon>
        <taxon>Chlamydomonadaceae</taxon>
        <taxon>Chlamydomonas</taxon>
    </lineage>
</organism>
<dbReference type="InterPro" id="IPR034732">
    <property type="entry name" value="EPHD"/>
</dbReference>
<dbReference type="InterPro" id="IPR001965">
    <property type="entry name" value="Znf_PHD"/>
</dbReference>
<feature type="region of interest" description="Disordered" evidence="5">
    <location>
        <begin position="1341"/>
        <end position="1432"/>
    </location>
</feature>
<dbReference type="STRING" id="1157962.A0A250WPP8"/>
<feature type="domain" description="PHD-type" evidence="7">
    <location>
        <begin position="850"/>
        <end position="964"/>
    </location>
</feature>
<dbReference type="CDD" id="cd15492">
    <property type="entry name" value="PHD_BRPF_JADE_like"/>
    <property type="match status" value="1"/>
</dbReference>
<dbReference type="InterPro" id="IPR050701">
    <property type="entry name" value="Histone_Mod_Regulator"/>
</dbReference>
<dbReference type="SUPFAM" id="SSF57903">
    <property type="entry name" value="FYVE/PHD zinc finger"/>
    <property type="match status" value="1"/>
</dbReference>
<keyword evidence="9" id="KW-1185">Reference proteome</keyword>
<evidence type="ECO:0008006" key="10">
    <source>
        <dbReference type="Google" id="ProtNLM"/>
    </source>
</evidence>
<dbReference type="CDD" id="cd15571">
    <property type="entry name" value="ePHD"/>
    <property type="match status" value="1"/>
</dbReference>
<dbReference type="Gene3D" id="3.30.40.10">
    <property type="entry name" value="Zinc/RING finger domain, C3HC4 (zinc finger)"/>
    <property type="match status" value="2"/>
</dbReference>
<evidence type="ECO:0000259" key="7">
    <source>
        <dbReference type="PROSITE" id="PS51805"/>
    </source>
</evidence>
<dbReference type="PROSITE" id="PS50016">
    <property type="entry name" value="ZF_PHD_2"/>
    <property type="match status" value="1"/>
</dbReference>
<name>A0A250WPP8_9CHLO</name>
<evidence type="ECO:0000313" key="8">
    <source>
        <dbReference type="EMBL" id="GAX72793.1"/>
    </source>
</evidence>
<comment type="caution">
    <text evidence="8">The sequence shown here is derived from an EMBL/GenBank/DDBJ whole genome shotgun (WGS) entry which is preliminary data.</text>
</comment>
<dbReference type="InterPro" id="IPR019787">
    <property type="entry name" value="Znf_PHD-finger"/>
</dbReference>
<feature type="compositionally biased region" description="Low complexity" evidence="5">
    <location>
        <begin position="1256"/>
        <end position="1271"/>
    </location>
</feature>
<gene>
    <name evidence="8" type="ORF">CEUSTIGMA_g248.t1</name>
</gene>
<sequence length="1521" mass="162139">MQTSNFNPPNLAAAVSYGEQVFSSILDKAEGIQRSTDVVKPPNSWSDSLALVIQREEEKRKKDVKKEKAKSSKSNFPPIENAVNTAPGSLIGHVPDQSVFWMFMEDYFRDLTPDDFHLLKPIALEPDKDDALTVPFLGREKNVDFRTGRTKHGESSEDVTVSMNATTQSLLKGLQNARPLLDSCTQGELESLNALLIKLGLIDPESSEPHLDASAGQTMESHVASTSAVVHCGVQQTLHVLPAPDAGDSSASDAPIDPLRKLLSQVAASASTSGVDGPATSDMWMKLVAAAESAILNHSKETDHTQRAASSFHAGPSHAEPLSSASQCYDPIYPNYLDHSWTAQGDFIHPLIRMLLARKPTAYVLDPRAHRLCSSGDHSEEGVPDSADPFATVAAVTGINGGLGINAKGLTSALDPSTGLKRAPTPAIPSLSAATPASSMSAGGRDSDAEPSSRYGQEVMQPLTVSTYESVDMSEASTQRLEGASGSSAELLNHLEQPSSARASARPRSILHNGVIANKTEKEANVEQPSTSVGGPGVPSTFVGKVKKSARGRPSQASLSGGRSTGGYAGSGSSAFSASAALFSRCAAGLCPNEEELALYNPVVTSVARCIAEGPEEKPLEEQWGELEEATGLLTTAPDDEVAAEMLIVQAELVQQMAINRYVSCRFLQRAIEDVQIQQKREREKQGMEVEIQTYVQHKTELKRIQKREMREQQRKQAAAALLGNLGVEGPQPSSAASEPFVLPPEMLGEMIDPLTLRGPEDEAFCAVCGDGSSLEPNQILFCERCDVAVHQGCYGLGEIPQGEWLCWPCSHYESEQNERGMPKHEIRPPRWEMSAQGLTHASLPGGSTAVTCCLCPVRHGAFKQTTDTAEWVHVSCGLWHPEAAVLPGNVCRAVHSRAAIKADKFALQCMVCQLPHGAVVKCSYGQCQNAFHPLCGRRTGQYIAARAGAGGRASYRSYCAHHSDMMRQRDIDNNIPKGTIELVVRAKTAATYRPRKDRSDLEAGPEEGVEHLDLDNAPVLAALEAISAKENEAQTLMSVRFELDRLRLISDQVRRREKLKRQVSKTYEEEMHLRARIVLVPEPAPPAPQFPAPTATEVAAWGLDASFDPQGLDVLMGSLQELLPEVQEVQAPTPTAVPNASSKRAPRAAAVAAAAARAHAMDLDSELDETGQRHTAKAVSSSPRVQAVLANKLEKERVAAAAAAVTVPAVAVSASTRPSRKIVLRTPSGRTTGGAAETMTSPVSTMQGVSNPVMTLSSGPATTTTAAASLSKKKSPGSVVKDVPSSAPDLAPPAASPDASKGRSGSGRIRKQRLIPDSEMGDLSDTDLAMLNTDVYEAEATGGVTGSRKKRKTGLQASSNVAEQGPPAQQQQQPPLMPRRQQAAAPPLVAPTAPRTSARRQQQQFKGPGLPTTHMGSTGEASGGGAGVRHGPVLNEEEDMLIPGTGAMSADTSMFMQQLPGGFMMDNVMSGSAHQGRLAEPAGADQPFLAIMNPEEVELHNSVLPAGYKYMSANSLLREK</sequence>
<dbReference type="EMBL" id="BEGY01000001">
    <property type="protein sequence ID" value="GAX72793.1"/>
    <property type="molecule type" value="Genomic_DNA"/>
</dbReference>